<proteinExistence type="predicted"/>
<sequence length="162" mass="19411">MIISRIGLIYIGKLFSFYGRPQAVYFIYTKPRKMKRKKLESLNLRLRKELTLSQQTCKVLREQLESIERQILKLRTEKEQFRRHYKAKKTDFELYVQRTESQALNSTLVKNIQLIRANKKACISLFSKLEREYLFSLGEDQKAKKQDVKYLLEQIENVLESL</sequence>
<dbReference type="KEGG" id="aup:AsAng_0034720"/>
<reference evidence="2" key="1">
    <citation type="submission" date="2022-09" db="EMBL/GenBank/DDBJ databases">
        <title>Aureispira anguillicida sp. nov., isolated from Leptocephalus of Japanese eel Anguilla japonica.</title>
        <authorList>
            <person name="Yuasa K."/>
            <person name="Mekata T."/>
            <person name="Ikunari K."/>
        </authorList>
    </citation>
    <scope>NUCLEOTIDE SEQUENCE</scope>
    <source>
        <strain evidence="2">EL160426</strain>
    </source>
</reference>
<dbReference type="EMBL" id="AP026867">
    <property type="protein sequence ID" value="BDS12747.1"/>
    <property type="molecule type" value="Genomic_DNA"/>
</dbReference>
<evidence type="ECO:0000313" key="2">
    <source>
        <dbReference type="EMBL" id="BDS12747.1"/>
    </source>
</evidence>
<dbReference type="AlphaFoldDB" id="A0A916DUJ3"/>
<evidence type="ECO:0000313" key="3">
    <source>
        <dbReference type="Proteomes" id="UP001060919"/>
    </source>
</evidence>
<accession>A0A916DUJ3</accession>
<organism evidence="2 3">
    <name type="scientific">Aureispira anguillae</name>
    <dbReference type="NCBI Taxonomy" id="2864201"/>
    <lineage>
        <taxon>Bacteria</taxon>
        <taxon>Pseudomonadati</taxon>
        <taxon>Bacteroidota</taxon>
        <taxon>Saprospiria</taxon>
        <taxon>Saprospirales</taxon>
        <taxon>Saprospiraceae</taxon>
        <taxon>Aureispira</taxon>
    </lineage>
</organism>
<evidence type="ECO:0000256" key="1">
    <source>
        <dbReference type="SAM" id="Coils"/>
    </source>
</evidence>
<keyword evidence="3" id="KW-1185">Reference proteome</keyword>
<name>A0A916DUJ3_9BACT</name>
<gene>
    <name evidence="2" type="ORF">AsAng_0034720</name>
</gene>
<feature type="coiled-coil region" evidence="1">
    <location>
        <begin position="50"/>
        <end position="84"/>
    </location>
</feature>
<protein>
    <submittedName>
        <fullName evidence="2">Uncharacterized protein</fullName>
    </submittedName>
</protein>
<keyword evidence="1" id="KW-0175">Coiled coil</keyword>
<dbReference type="Proteomes" id="UP001060919">
    <property type="component" value="Chromosome"/>
</dbReference>